<dbReference type="GO" id="GO:0005524">
    <property type="term" value="F:ATP binding"/>
    <property type="evidence" value="ECO:0007669"/>
    <property type="project" value="UniProtKB-KW"/>
</dbReference>
<evidence type="ECO:0000259" key="4">
    <source>
        <dbReference type="Pfam" id="PF00437"/>
    </source>
</evidence>
<gene>
    <name evidence="5" type="ORF">BX592_115149</name>
</gene>
<dbReference type="GO" id="GO:0016887">
    <property type="term" value="F:ATP hydrolysis activity"/>
    <property type="evidence" value="ECO:0007669"/>
    <property type="project" value="TreeGrafter"/>
</dbReference>
<dbReference type="OrthoDB" id="5442742at2"/>
<dbReference type="RefSeq" id="WP_134193840.1">
    <property type="nucleotide sequence ID" value="NZ_JBHLUW010000059.1"/>
</dbReference>
<comment type="similarity">
    <text evidence="1">Belongs to the GSP E family.</text>
</comment>
<dbReference type="PANTHER" id="PTHR30258:SF2">
    <property type="entry name" value="COMG OPERON PROTEIN 1"/>
    <property type="match status" value="1"/>
</dbReference>
<dbReference type="GO" id="GO:0005886">
    <property type="term" value="C:plasma membrane"/>
    <property type="evidence" value="ECO:0007669"/>
    <property type="project" value="TreeGrafter"/>
</dbReference>
<organism evidence="5 6">
    <name type="scientific">Paraburkholderia rhizosphaerae</name>
    <dbReference type="NCBI Taxonomy" id="480658"/>
    <lineage>
        <taxon>Bacteria</taxon>
        <taxon>Pseudomonadati</taxon>
        <taxon>Pseudomonadota</taxon>
        <taxon>Betaproteobacteria</taxon>
        <taxon>Burkholderiales</taxon>
        <taxon>Burkholderiaceae</taxon>
        <taxon>Paraburkholderia</taxon>
    </lineage>
</organism>
<keyword evidence="2" id="KW-0547">Nucleotide-binding</keyword>
<comment type="caution">
    <text evidence="5">The sequence shown here is derived from an EMBL/GenBank/DDBJ whole genome shotgun (WGS) entry which is preliminary data.</text>
</comment>
<dbReference type="SUPFAM" id="SSF52540">
    <property type="entry name" value="P-loop containing nucleoside triphosphate hydrolases"/>
    <property type="match status" value="1"/>
</dbReference>
<evidence type="ECO:0000313" key="5">
    <source>
        <dbReference type="EMBL" id="TDY45182.1"/>
    </source>
</evidence>
<dbReference type="Gene3D" id="3.40.50.300">
    <property type="entry name" value="P-loop containing nucleotide triphosphate hydrolases"/>
    <property type="match status" value="1"/>
</dbReference>
<dbReference type="AlphaFoldDB" id="A0A4R8LKX5"/>
<keyword evidence="3" id="KW-0067">ATP-binding</keyword>
<proteinExistence type="inferred from homology"/>
<dbReference type="EMBL" id="SORE01000015">
    <property type="protein sequence ID" value="TDY45182.1"/>
    <property type="molecule type" value="Genomic_DNA"/>
</dbReference>
<dbReference type="Pfam" id="PF00437">
    <property type="entry name" value="T2SSE"/>
    <property type="match status" value="1"/>
</dbReference>
<dbReference type="InterPro" id="IPR001482">
    <property type="entry name" value="T2SS/T4SS_dom"/>
</dbReference>
<feature type="domain" description="Bacterial type II secretion system protein E" evidence="4">
    <location>
        <begin position="68"/>
        <end position="313"/>
    </location>
</feature>
<evidence type="ECO:0000256" key="3">
    <source>
        <dbReference type="ARBA" id="ARBA00022840"/>
    </source>
</evidence>
<reference evidence="5 6" key="1">
    <citation type="submission" date="2019-03" db="EMBL/GenBank/DDBJ databases">
        <title>Genomic Encyclopedia of Type Strains, Phase III (KMG-III): the genomes of soil and plant-associated and newly described type strains.</title>
        <authorList>
            <person name="Whitman W."/>
        </authorList>
    </citation>
    <scope>NUCLEOTIDE SEQUENCE [LARGE SCALE GENOMIC DNA]</scope>
    <source>
        <strain evidence="5 6">LMG 29544</strain>
    </source>
</reference>
<evidence type="ECO:0000256" key="1">
    <source>
        <dbReference type="ARBA" id="ARBA00006611"/>
    </source>
</evidence>
<sequence length="324" mass="35188">MTDETNMLHQLDFSYLYLGHARIGDRFINAPGTAVHPLPGHPQLQGELHRLKDACRRAWRGATDFKVDCEGASYRVSTMDTVDGEVFVLRRLHNKVASLAELGVPPAYIRQLMRRDLSGLVIVCGAPKAGKTATASAFVRERLVAHGGIALTAEDPIELPLEGRHGDGVCYQTVPGTDRVAALRATLCLGARMVYVGALDDAPLALEMLQAALDGHLLITTMRADDIGRAVTRLHALGTRVLDAASMQGLIADGLAGVLHQRLVPGAGAGPRKLETQLFMLRDAQSARNHVRHGRYDELATEIRQQMMSMIHSNALAERMGATR</sequence>
<evidence type="ECO:0000313" key="6">
    <source>
        <dbReference type="Proteomes" id="UP000295509"/>
    </source>
</evidence>
<dbReference type="Proteomes" id="UP000295509">
    <property type="component" value="Unassembled WGS sequence"/>
</dbReference>
<protein>
    <submittedName>
        <fullName evidence="5">Twitching motility protein PilT</fullName>
    </submittedName>
</protein>
<evidence type="ECO:0000256" key="2">
    <source>
        <dbReference type="ARBA" id="ARBA00022741"/>
    </source>
</evidence>
<name>A0A4R8LKX5_9BURK</name>
<dbReference type="InterPro" id="IPR027417">
    <property type="entry name" value="P-loop_NTPase"/>
</dbReference>
<keyword evidence="6" id="KW-1185">Reference proteome</keyword>
<dbReference type="PANTHER" id="PTHR30258">
    <property type="entry name" value="TYPE II SECRETION SYSTEM PROTEIN GSPE-RELATED"/>
    <property type="match status" value="1"/>
</dbReference>
<accession>A0A4R8LKX5</accession>